<comment type="caution">
    <text evidence="1">The sequence shown here is derived from an EMBL/GenBank/DDBJ whole genome shotgun (WGS) entry which is preliminary data.</text>
</comment>
<organism evidence="1 2">
    <name type="scientific">Pontibaca salina</name>
    <dbReference type="NCBI Taxonomy" id="2795731"/>
    <lineage>
        <taxon>Bacteria</taxon>
        <taxon>Pseudomonadati</taxon>
        <taxon>Pseudomonadota</taxon>
        <taxon>Alphaproteobacteria</taxon>
        <taxon>Rhodobacterales</taxon>
        <taxon>Roseobacteraceae</taxon>
        <taxon>Pontibaca</taxon>
    </lineage>
</organism>
<accession>A0A934M076</accession>
<protein>
    <submittedName>
        <fullName evidence="1">Uncharacterized protein</fullName>
    </submittedName>
</protein>
<dbReference type="Proteomes" id="UP000613255">
    <property type="component" value="Unassembled WGS sequence"/>
</dbReference>
<proteinExistence type="predicted"/>
<name>A0A934M076_9RHOB</name>
<keyword evidence="2" id="KW-1185">Reference proteome</keyword>
<dbReference type="AlphaFoldDB" id="A0A934M076"/>
<evidence type="ECO:0000313" key="1">
    <source>
        <dbReference type="EMBL" id="MBI6629458.1"/>
    </source>
</evidence>
<gene>
    <name evidence="1" type="ORF">JAO82_06130</name>
</gene>
<dbReference type="EMBL" id="JAEIJD010000003">
    <property type="protein sequence ID" value="MBI6629458.1"/>
    <property type="molecule type" value="Genomic_DNA"/>
</dbReference>
<reference evidence="1" key="1">
    <citation type="submission" date="2020-12" db="EMBL/GenBank/DDBJ databases">
        <title>Pontibaca salina gen. nov., sp. nov., isolated from marine sediment.</title>
        <authorList>
            <person name="Bo J."/>
            <person name="Wang S."/>
            <person name="Song X."/>
            <person name="Du Z."/>
        </authorList>
    </citation>
    <scope>NUCLEOTIDE SEQUENCE</scope>
    <source>
        <strain evidence="1">S1109L</strain>
    </source>
</reference>
<evidence type="ECO:0000313" key="2">
    <source>
        <dbReference type="Proteomes" id="UP000613255"/>
    </source>
</evidence>
<sequence length="88" mass="10301">MPFYHEELLPEPLPSPVPTVFFDPLIMRDSRFLFQYIGPRYQKMHLIPLPNVGHEVLKPISKNGELSRLMVKILRGKSVKYKIDPLDQ</sequence>